<reference evidence="3 4" key="1">
    <citation type="journal article" date="2023" name="BMC Biol.">
        <title>The compact genome of the sponge Oopsacas minuta (Hexactinellida) is lacking key metazoan core genes.</title>
        <authorList>
            <person name="Santini S."/>
            <person name="Schenkelaars Q."/>
            <person name="Jourda C."/>
            <person name="Duchesne M."/>
            <person name="Belahbib H."/>
            <person name="Rocher C."/>
            <person name="Selva M."/>
            <person name="Riesgo A."/>
            <person name="Vervoort M."/>
            <person name="Leys S.P."/>
            <person name="Kodjabachian L."/>
            <person name="Le Bivic A."/>
            <person name="Borchiellini C."/>
            <person name="Claverie J.M."/>
            <person name="Renard E."/>
        </authorList>
    </citation>
    <scope>NUCLEOTIDE SEQUENCE [LARGE SCALE GENOMIC DNA]</scope>
    <source>
        <strain evidence="3">SPO-2</strain>
    </source>
</reference>
<evidence type="ECO:0000313" key="4">
    <source>
        <dbReference type="Proteomes" id="UP001165289"/>
    </source>
</evidence>
<sequence>MIVEQGITKLTNLVKEILTNKIAELKQYEKDFDEFAMGNQIGEYLAEKFSMGLSELLDSKIELRDSIRSYILSADTDRDYTIIINQLEHHNSVVTLQELVRVLEIERDMDDINRQKIEELIGSLRTNKGCVLNHIREQIESTNESNNVGKFIERLAVFLGAIRVVASPREFTYVIRNLGEILEHYKVRKFCIDIWFANIGCRTCNDTTGRPITHACNGLCSTTVWVCLAPLVRAISRADDVITYKRILAEETETQSDSMILPSVDSIADELESLTREAIQRINTDDLVSILPRIARACAFDADIADTETAVDIRGILNDRINDFSNKDITSVPTVSTMTPTRVTIDQDTKTNTERDLQPTMPSTPEDTMAPPPGDTMAPPPGDTMAPPPGDTMAPPPGDTMAPPPGDTMAPPPGDTMAPPPGDTMAPPPGDTMAPPPGDTMAPPPEDTMVPPPGDTMAPPPEDTMAPPPGDTMAPPPGDTMDPDNGGRRRREVTPISIPLPPDNLLPSIIQIISKICTAEYSTITNNRCWNGTHVDTFIYNIDYSREVDEMAFQAVGIEFNQEKYLAETSAISGGTNPCEGIQGESEVYYNVISNSSAVCLQEGFGNRSIGLTANLCLLVIAISFMLLQAFYI</sequence>
<feature type="transmembrane region" description="Helical" evidence="2">
    <location>
        <begin position="610"/>
        <end position="632"/>
    </location>
</feature>
<evidence type="ECO:0000313" key="3">
    <source>
        <dbReference type="EMBL" id="KAI6660464.1"/>
    </source>
</evidence>
<feature type="compositionally biased region" description="Basic and acidic residues" evidence="1">
    <location>
        <begin position="348"/>
        <end position="357"/>
    </location>
</feature>
<dbReference type="AlphaFoldDB" id="A0AAV7KH81"/>
<name>A0AAV7KH81_9METZ</name>
<feature type="compositionally biased region" description="Pro residues" evidence="1">
    <location>
        <begin position="370"/>
        <end position="478"/>
    </location>
</feature>
<accession>A0AAV7KH81</accession>
<dbReference type="EMBL" id="JAKMXF010000033">
    <property type="protein sequence ID" value="KAI6660464.1"/>
    <property type="molecule type" value="Genomic_DNA"/>
</dbReference>
<organism evidence="3 4">
    <name type="scientific">Oopsacas minuta</name>
    <dbReference type="NCBI Taxonomy" id="111878"/>
    <lineage>
        <taxon>Eukaryota</taxon>
        <taxon>Metazoa</taxon>
        <taxon>Porifera</taxon>
        <taxon>Hexactinellida</taxon>
        <taxon>Hexasterophora</taxon>
        <taxon>Lyssacinosida</taxon>
        <taxon>Leucopsacidae</taxon>
        <taxon>Oopsacas</taxon>
    </lineage>
</organism>
<gene>
    <name evidence="3" type="ORF">LOD99_14049</name>
</gene>
<evidence type="ECO:0000256" key="2">
    <source>
        <dbReference type="SAM" id="Phobius"/>
    </source>
</evidence>
<dbReference type="Proteomes" id="UP001165289">
    <property type="component" value="Unassembled WGS sequence"/>
</dbReference>
<proteinExistence type="predicted"/>
<keyword evidence="4" id="KW-1185">Reference proteome</keyword>
<keyword evidence="2" id="KW-0472">Membrane</keyword>
<protein>
    <submittedName>
        <fullName evidence="3">Uncharacterized protein</fullName>
    </submittedName>
</protein>
<evidence type="ECO:0000256" key="1">
    <source>
        <dbReference type="SAM" id="MobiDB-lite"/>
    </source>
</evidence>
<comment type="caution">
    <text evidence="3">The sequence shown here is derived from an EMBL/GenBank/DDBJ whole genome shotgun (WGS) entry which is preliminary data.</text>
</comment>
<keyword evidence="2" id="KW-0812">Transmembrane</keyword>
<keyword evidence="2" id="KW-1133">Transmembrane helix</keyword>
<feature type="region of interest" description="Disordered" evidence="1">
    <location>
        <begin position="348"/>
        <end position="490"/>
    </location>
</feature>